<evidence type="ECO:0000256" key="6">
    <source>
        <dbReference type="ARBA" id="ARBA00023136"/>
    </source>
</evidence>
<sequence>MSGRGGRVTLVALLVVLAWLVIGGVAGPYSGRLGEVATNDNASFLPADAEATRAQELSKRFVDDPIVPALVVYERTAGVTDADRQRIAADVARFAEIPGVVGPLPPPIPSEDGQAVQVVVPIDDDRGEEIGTVVEELRDVAGADRDGLAVDVAGPAGLLADLIEVFSAIDGTLLLVTLCVVLVILLVVYRSPVLWIFPLLAAGMSFGLASVFVYLLADAGAITLNGQAQGILTVLVFGAGTDYALLLVARYREELHRLERPWDAMKAAWRGAAPAIVASAGTVIVSLLCLLLSSLNSNRALGPVSAIGIAATLLVMLTFLPALLLLGGRWAFWPRRPLVGRADPRTDGIWSRVARFVARRARVVWLVTSVVLAASAIGLTQLGVTTLGQSDLFTERTESVAGQEAIARHYPAGTGSPATIFTTQETARQVAEVAQGVPGVAAVRPVTDAPTGPPAPTAPPKVVDGIVQLEATLADPPDSDGAERAIRDLRVAVHAVPNSRSVVGGFTAINVDTADASRRDQNVIIPVVLLVIAIILALLLRAVLAPVLLIATVLLSFAATLGLCALIFKYVLDFPGVDASFPLFAFVFLVALGIDYNIFLMSRVREESVRRGTRAGVLTGLAVTGGVITSAGIVLAATFSALAVLPLVVLVELGVAVAVGVLIDTIVVRSLLVPALSYDIGPKIWWPGRMSRADGEREAQRAG</sequence>
<keyword evidence="10" id="KW-1185">Reference proteome</keyword>
<dbReference type="InterPro" id="IPR000731">
    <property type="entry name" value="SSD"/>
</dbReference>
<protein>
    <submittedName>
        <fullName evidence="9">MMPL family transporter</fullName>
    </submittedName>
</protein>
<dbReference type="PANTHER" id="PTHR33406:SF6">
    <property type="entry name" value="MEMBRANE PROTEIN YDGH-RELATED"/>
    <property type="match status" value="1"/>
</dbReference>
<dbReference type="PANTHER" id="PTHR33406">
    <property type="entry name" value="MEMBRANE PROTEIN MJ1562-RELATED"/>
    <property type="match status" value="1"/>
</dbReference>
<dbReference type="Pfam" id="PF03176">
    <property type="entry name" value="MMPL"/>
    <property type="match status" value="2"/>
</dbReference>
<proteinExistence type="inferred from homology"/>
<organism evidence="9 10">
    <name type="scientific">Micromonospora thermarum</name>
    <dbReference type="NCBI Taxonomy" id="2720024"/>
    <lineage>
        <taxon>Bacteria</taxon>
        <taxon>Bacillati</taxon>
        <taxon>Actinomycetota</taxon>
        <taxon>Actinomycetes</taxon>
        <taxon>Micromonosporales</taxon>
        <taxon>Micromonosporaceae</taxon>
        <taxon>Micromonospora</taxon>
    </lineage>
</organism>
<dbReference type="InterPro" id="IPR050545">
    <property type="entry name" value="Mycobact_MmpL"/>
</dbReference>
<dbReference type="EMBL" id="JAATEO010000027">
    <property type="protein sequence ID" value="NJP34660.1"/>
    <property type="molecule type" value="Genomic_DNA"/>
</dbReference>
<keyword evidence="3" id="KW-1003">Cell membrane</keyword>
<evidence type="ECO:0000256" key="2">
    <source>
        <dbReference type="ARBA" id="ARBA00010157"/>
    </source>
</evidence>
<evidence type="ECO:0000256" key="1">
    <source>
        <dbReference type="ARBA" id="ARBA00004651"/>
    </source>
</evidence>
<evidence type="ECO:0000313" key="10">
    <source>
        <dbReference type="Proteomes" id="UP000783871"/>
    </source>
</evidence>
<feature type="domain" description="SSD" evidence="8">
    <location>
        <begin position="550"/>
        <end position="678"/>
    </location>
</feature>
<reference evidence="9 10" key="1">
    <citation type="submission" date="2020-03" db="EMBL/GenBank/DDBJ databases">
        <title>WGS of actinomycetes isolated from Thailand.</title>
        <authorList>
            <person name="Thawai C."/>
        </authorList>
    </citation>
    <scope>NUCLEOTIDE SEQUENCE [LARGE SCALE GENOMIC DNA]</scope>
    <source>
        <strain evidence="9 10">HSS6-12</strain>
    </source>
</reference>
<keyword evidence="6 7" id="KW-0472">Membrane</keyword>
<feature type="transmembrane region" description="Helical" evidence="7">
    <location>
        <begin position="272"/>
        <end position="293"/>
    </location>
</feature>
<evidence type="ECO:0000256" key="7">
    <source>
        <dbReference type="SAM" id="Phobius"/>
    </source>
</evidence>
<dbReference type="Gene3D" id="1.20.1640.10">
    <property type="entry name" value="Multidrug efflux transporter AcrB transmembrane domain"/>
    <property type="match status" value="2"/>
</dbReference>
<evidence type="ECO:0000256" key="3">
    <source>
        <dbReference type="ARBA" id="ARBA00022475"/>
    </source>
</evidence>
<feature type="transmembrane region" description="Helical" evidence="7">
    <location>
        <begin position="523"/>
        <end position="540"/>
    </location>
</feature>
<dbReference type="InterPro" id="IPR004869">
    <property type="entry name" value="MMPL_dom"/>
</dbReference>
<feature type="domain" description="SSD" evidence="8">
    <location>
        <begin position="199"/>
        <end position="326"/>
    </location>
</feature>
<feature type="transmembrane region" description="Helical" evidence="7">
    <location>
        <begin position="616"/>
        <end position="637"/>
    </location>
</feature>
<comment type="similarity">
    <text evidence="2">Belongs to the resistance-nodulation-cell division (RND) (TC 2.A.6) family. MmpL subfamily.</text>
</comment>
<feature type="transmembrane region" description="Helical" evidence="7">
    <location>
        <begin position="196"/>
        <end position="217"/>
    </location>
</feature>
<evidence type="ECO:0000256" key="5">
    <source>
        <dbReference type="ARBA" id="ARBA00022989"/>
    </source>
</evidence>
<gene>
    <name evidence="9" type="ORF">HCJ94_22425</name>
</gene>
<evidence type="ECO:0000256" key="4">
    <source>
        <dbReference type="ARBA" id="ARBA00022692"/>
    </source>
</evidence>
<dbReference type="PROSITE" id="PS50156">
    <property type="entry name" value="SSD"/>
    <property type="match status" value="2"/>
</dbReference>
<feature type="transmembrane region" description="Helical" evidence="7">
    <location>
        <begin position="171"/>
        <end position="189"/>
    </location>
</feature>
<dbReference type="RefSeq" id="WP_168003013.1">
    <property type="nucleotide sequence ID" value="NZ_JAATEO010000027.1"/>
</dbReference>
<accession>A0ABX0Z9U3</accession>
<evidence type="ECO:0000313" key="9">
    <source>
        <dbReference type="EMBL" id="NJP34660.1"/>
    </source>
</evidence>
<feature type="transmembrane region" description="Helical" evidence="7">
    <location>
        <begin position="547"/>
        <end position="571"/>
    </location>
</feature>
<feature type="transmembrane region" description="Helical" evidence="7">
    <location>
        <begin position="305"/>
        <end position="326"/>
    </location>
</feature>
<keyword evidence="4 7" id="KW-0812">Transmembrane</keyword>
<name>A0ABX0Z9U3_9ACTN</name>
<feature type="transmembrane region" description="Helical" evidence="7">
    <location>
        <begin position="363"/>
        <end position="384"/>
    </location>
</feature>
<feature type="transmembrane region" description="Helical" evidence="7">
    <location>
        <begin position="643"/>
        <end position="663"/>
    </location>
</feature>
<evidence type="ECO:0000259" key="8">
    <source>
        <dbReference type="PROSITE" id="PS50156"/>
    </source>
</evidence>
<dbReference type="SUPFAM" id="SSF82866">
    <property type="entry name" value="Multidrug efflux transporter AcrB transmembrane domain"/>
    <property type="match status" value="2"/>
</dbReference>
<feature type="transmembrane region" description="Helical" evidence="7">
    <location>
        <begin position="229"/>
        <end position="251"/>
    </location>
</feature>
<keyword evidence="5 7" id="KW-1133">Transmembrane helix</keyword>
<dbReference type="Proteomes" id="UP000783871">
    <property type="component" value="Unassembled WGS sequence"/>
</dbReference>
<comment type="subcellular location">
    <subcellularLocation>
        <location evidence="1">Cell membrane</location>
        <topology evidence="1">Multi-pass membrane protein</topology>
    </subcellularLocation>
</comment>
<comment type="caution">
    <text evidence="9">The sequence shown here is derived from an EMBL/GenBank/DDBJ whole genome shotgun (WGS) entry which is preliminary data.</text>
</comment>
<feature type="transmembrane region" description="Helical" evidence="7">
    <location>
        <begin position="583"/>
        <end position="604"/>
    </location>
</feature>